<keyword evidence="3" id="KW-1185">Reference proteome</keyword>
<proteinExistence type="predicted"/>
<evidence type="ECO:0000313" key="2">
    <source>
        <dbReference type="EMBL" id="OLP91110.1"/>
    </source>
</evidence>
<dbReference type="InterPro" id="IPR000719">
    <property type="entry name" value="Prot_kinase_dom"/>
</dbReference>
<dbReference type="GO" id="GO:0005524">
    <property type="term" value="F:ATP binding"/>
    <property type="evidence" value="ECO:0007669"/>
    <property type="project" value="InterPro"/>
</dbReference>
<reference evidence="2 3" key="1">
    <citation type="submission" date="2016-02" db="EMBL/GenBank/DDBJ databases">
        <title>Genome analysis of coral dinoflagellate symbionts highlights evolutionary adaptations to a symbiotic lifestyle.</title>
        <authorList>
            <person name="Aranda M."/>
            <person name="Li Y."/>
            <person name="Liew Y.J."/>
            <person name="Baumgarten S."/>
            <person name="Simakov O."/>
            <person name="Wilson M."/>
            <person name="Piel J."/>
            <person name="Ashoor H."/>
            <person name="Bougouffa S."/>
            <person name="Bajic V.B."/>
            <person name="Ryu T."/>
            <person name="Ravasi T."/>
            <person name="Bayer T."/>
            <person name="Micklem G."/>
            <person name="Kim H."/>
            <person name="Bhak J."/>
            <person name="Lajeunesse T.C."/>
            <person name="Voolstra C.R."/>
        </authorList>
    </citation>
    <scope>NUCLEOTIDE SEQUENCE [LARGE SCALE GENOMIC DNA]</scope>
    <source>
        <strain evidence="2 3">CCMP2467</strain>
    </source>
</reference>
<dbReference type="EMBL" id="LSRX01000679">
    <property type="protein sequence ID" value="OLP91110.1"/>
    <property type="molecule type" value="Genomic_DNA"/>
</dbReference>
<name>A0A1Q9D7G8_SYMMI</name>
<organism evidence="2 3">
    <name type="scientific">Symbiodinium microadriaticum</name>
    <name type="common">Dinoflagellate</name>
    <name type="synonym">Zooxanthella microadriatica</name>
    <dbReference type="NCBI Taxonomy" id="2951"/>
    <lineage>
        <taxon>Eukaryota</taxon>
        <taxon>Sar</taxon>
        <taxon>Alveolata</taxon>
        <taxon>Dinophyceae</taxon>
        <taxon>Suessiales</taxon>
        <taxon>Symbiodiniaceae</taxon>
        <taxon>Symbiodinium</taxon>
    </lineage>
</organism>
<comment type="caution">
    <text evidence="2">The sequence shown here is derived from an EMBL/GenBank/DDBJ whole genome shotgun (WGS) entry which is preliminary data.</text>
</comment>
<sequence length="148" mass="16604">MGNGWLSCAVMQTRTSRVWAAKINARYVINARHAHFTGVHAKLFDSKSKITEKVDIWSMGCIFTEINGGPLPYEGINTLAELTRAMLVNRRTPVIPPTIPAVLQAVISGCYQFDGRFRPSARQVYDQLREAKKKLKADGILDKEVQQD</sequence>
<keyword evidence="2" id="KW-0418">Kinase</keyword>
<gene>
    <name evidence="2" type="primary">pyk3</name>
    <name evidence="2" type="ORF">AK812_SmicGene27218</name>
</gene>
<dbReference type="GO" id="GO:0004672">
    <property type="term" value="F:protein kinase activity"/>
    <property type="evidence" value="ECO:0007669"/>
    <property type="project" value="InterPro"/>
</dbReference>
<protein>
    <submittedName>
        <fullName evidence="2">Dual specificity protein kinase pyk3</fullName>
    </submittedName>
</protein>
<dbReference type="Gene3D" id="1.10.510.10">
    <property type="entry name" value="Transferase(Phosphotransferase) domain 1"/>
    <property type="match status" value="1"/>
</dbReference>
<dbReference type="InterPro" id="IPR011009">
    <property type="entry name" value="Kinase-like_dom_sf"/>
</dbReference>
<dbReference type="Pfam" id="PF07714">
    <property type="entry name" value="PK_Tyr_Ser-Thr"/>
    <property type="match status" value="1"/>
</dbReference>
<dbReference type="SUPFAM" id="SSF56112">
    <property type="entry name" value="Protein kinase-like (PK-like)"/>
    <property type="match status" value="1"/>
</dbReference>
<feature type="domain" description="Protein kinase" evidence="1">
    <location>
        <begin position="1"/>
        <end position="135"/>
    </location>
</feature>
<dbReference type="PROSITE" id="PS50011">
    <property type="entry name" value="PROTEIN_KINASE_DOM"/>
    <property type="match status" value="1"/>
</dbReference>
<dbReference type="OrthoDB" id="339325at2759"/>
<evidence type="ECO:0000259" key="1">
    <source>
        <dbReference type="PROSITE" id="PS50011"/>
    </source>
</evidence>
<dbReference type="Proteomes" id="UP000186817">
    <property type="component" value="Unassembled WGS sequence"/>
</dbReference>
<keyword evidence="2" id="KW-0808">Transferase</keyword>
<dbReference type="AlphaFoldDB" id="A0A1Q9D7G8"/>
<evidence type="ECO:0000313" key="3">
    <source>
        <dbReference type="Proteomes" id="UP000186817"/>
    </source>
</evidence>
<dbReference type="InterPro" id="IPR001245">
    <property type="entry name" value="Ser-Thr/Tyr_kinase_cat_dom"/>
</dbReference>
<accession>A0A1Q9D7G8</accession>